<name>A0A158E769_9BURK</name>
<dbReference type="OrthoDB" id="164747at2"/>
<dbReference type="Pfam" id="PF20242">
    <property type="entry name" value="Emfourin"/>
    <property type="match status" value="1"/>
</dbReference>
<accession>A0A158E769</accession>
<gene>
    <name evidence="1" type="ORF">AWB80_08426</name>
</gene>
<proteinExistence type="predicted"/>
<evidence type="ECO:0000313" key="1">
    <source>
        <dbReference type="EMBL" id="SAL02725.1"/>
    </source>
</evidence>
<comment type="caution">
    <text evidence="1">The sequence shown here is derived from an EMBL/GenBank/DDBJ whole genome shotgun (WGS) entry which is preliminary data.</text>
</comment>
<dbReference type="STRING" id="1777141.AWB80_08426"/>
<evidence type="ECO:0000313" key="2">
    <source>
        <dbReference type="Proteomes" id="UP000054911"/>
    </source>
</evidence>
<dbReference type="EMBL" id="FCOE02000089">
    <property type="protein sequence ID" value="SAL02725.1"/>
    <property type="molecule type" value="Genomic_DNA"/>
</dbReference>
<reference evidence="1" key="1">
    <citation type="submission" date="2016-01" db="EMBL/GenBank/DDBJ databases">
        <authorList>
            <person name="Peeters C."/>
        </authorList>
    </citation>
    <scope>NUCLEOTIDE SEQUENCE [LARGE SCALE GENOMIC DNA]</scope>
    <source>
        <strain evidence="1">LMG 29323</strain>
    </source>
</reference>
<dbReference type="RefSeq" id="WP_061180563.1">
    <property type="nucleotide sequence ID" value="NZ_FCOE02000089.1"/>
</dbReference>
<dbReference type="Proteomes" id="UP000054911">
    <property type="component" value="Unassembled WGS sequence"/>
</dbReference>
<dbReference type="InterPro" id="IPR049457">
    <property type="entry name" value="Emfourin"/>
</dbReference>
<dbReference type="AlphaFoldDB" id="A0A158E769"/>
<keyword evidence="2" id="KW-1185">Reference proteome</keyword>
<protein>
    <submittedName>
        <fullName evidence="1">Uncharacterized protein</fullName>
    </submittedName>
</protein>
<sequence>MQAELFIEGGVGYFPGLARPIVLQAADLSPGESAEFARLISAARAEGGATRPSARKPMPDARSYRISIAGDDGKLELKAADPGVPPAFAALMNFLKQHGHR</sequence>
<organism evidence="1 2">
    <name type="scientific">Caballeronia pedi</name>
    <dbReference type="NCBI Taxonomy" id="1777141"/>
    <lineage>
        <taxon>Bacteria</taxon>
        <taxon>Pseudomonadati</taxon>
        <taxon>Pseudomonadota</taxon>
        <taxon>Betaproteobacteria</taxon>
        <taxon>Burkholderiales</taxon>
        <taxon>Burkholderiaceae</taxon>
        <taxon>Caballeronia</taxon>
    </lineage>
</organism>